<dbReference type="Proteomes" id="UP000824120">
    <property type="component" value="Chromosome 9"/>
</dbReference>
<dbReference type="EMBL" id="JACXVP010000009">
    <property type="protein sequence ID" value="KAG5583887.1"/>
    <property type="molecule type" value="Genomic_DNA"/>
</dbReference>
<reference evidence="1 2" key="1">
    <citation type="submission" date="2020-09" db="EMBL/GenBank/DDBJ databases">
        <title>De no assembly of potato wild relative species, Solanum commersonii.</title>
        <authorList>
            <person name="Cho K."/>
        </authorList>
    </citation>
    <scope>NUCLEOTIDE SEQUENCE [LARGE SCALE GENOMIC DNA]</scope>
    <source>
        <strain evidence="1">LZ3.2</strain>
        <tissue evidence="1">Leaf</tissue>
    </source>
</reference>
<dbReference type="AlphaFoldDB" id="A0A9J5X857"/>
<name>A0A9J5X857_SOLCO</name>
<proteinExistence type="predicted"/>
<organism evidence="1 2">
    <name type="scientific">Solanum commersonii</name>
    <name type="common">Commerson's wild potato</name>
    <name type="synonym">Commerson's nightshade</name>
    <dbReference type="NCBI Taxonomy" id="4109"/>
    <lineage>
        <taxon>Eukaryota</taxon>
        <taxon>Viridiplantae</taxon>
        <taxon>Streptophyta</taxon>
        <taxon>Embryophyta</taxon>
        <taxon>Tracheophyta</taxon>
        <taxon>Spermatophyta</taxon>
        <taxon>Magnoliopsida</taxon>
        <taxon>eudicotyledons</taxon>
        <taxon>Gunneridae</taxon>
        <taxon>Pentapetalae</taxon>
        <taxon>asterids</taxon>
        <taxon>lamiids</taxon>
        <taxon>Solanales</taxon>
        <taxon>Solanaceae</taxon>
        <taxon>Solanoideae</taxon>
        <taxon>Solaneae</taxon>
        <taxon>Solanum</taxon>
    </lineage>
</organism>
<accession>A0A9J5X857</accession>
<evidence type="ECO:0000313" key="2">
    <source>
        <dbReference type="Proteomes" id="UP000824120"/>
    </source>
</evidence>
<dbReference type="OrthoDB" id="1000146at2759"/>
<gene>
    <name evidence="1" type="ORF">H5410_044321</name>
</gene>
<evidence type="ECO:0000313" key="1">
    <source>
        <dbReference type="EMBL" id="KAG5583887.1"/>
    </source>
</evidence>
<protein>
    <submittedName>
        <fullName evidence="1">Uncharacterized protein</fullName>
    </submittedName>
</protein>
<comment type="caution">
    <text evidence="1">The sequence shown here is derived from an EMBL/GenBank/DDBJ whole genome shotgun (WGS) entry which is preliminary data.</text>
</comment>
<keyword evidence="2" id="KW-1185">Reference proteome</keyword>
<sequence length="187" mass="22353">MAQVIHLVQYCLSPMRKSYFDQFCSGCVAYICYVTFSFTSKGRRETRGLGIKNLRVQNKSLLSKWLWRLVVDYRALWRRLILHKYGQNEECMSNAVDSMYRRRNLTFKRNPNDWEVDRIVQLLLRLGEFTGLTIKTDGIRWKHDPNGMFSRRVCLTQEKHKKRGFHIVSKCFFVMRRRKLTAAYPTL</sequence>